<protein>
    <submittedName>
        <fullName evidence="7">ABC transporter ATP-binding protein</fullName>
    </submittedName>
</protein>
<dbReference type="GO" id="GO:0015658">
    <property type="term" value="F:branched-chain amino acid transmembrane transporter activity"/>
    <property type="evidence" value="ECO:0007669"/>
    <property type="project" value="TreeGrafter"/>
</dbReference>
<keyword evidence="5" id="KW-0029">Amino-acid transport</keyword>
<evidence type="ECO:0000256" key="3">
    <source>
        <dbReference type="ARBA" id="ARBA00022741"/>
    </source>
</evidence>
<dbReference type="InterPro" id="IPR003593">
    <property type="entry name" value="AAA+_ATPase"/>
</dbReference>
<dbReference type="RefSeq" id="WP_119925003.1">
    <property type="nucleotide sequence ID" value="NZ_QZEY01000001.1"/>
</dbReference>
<comment type="similarity">
    <text evidence="1">Belongs to the ABC transporter superfamily.</text>
</comment>
<organism evidence="7 8">
    <name type="scientific">Bailinhaonella thermotolerans</name>
    <dbReference type="NCBI Taxonomy" id="1070861"/>
    <lineage>
        <taxon>Bacteria</taxon>
        <taxon>Bacillati</taxon>
        <taxon>Actinomycetota</taxon>
        <taxon>Actinomycetes</taxon>
        <taxon>Streptosporangiales</taxon>
        <taxon>Streptosporangiaceae</taxon>
        <taxon>Bailinhaonella</taxon>
    </lineage>
</organism>
<evidence type="ECO:0000313" key="8">
    <source>
        <dbReference type="Proteomes" id="UP000265768"/>
    </source>
</evidence>
<dbReference type="GO" id="GO:0016887">
    <property type="term" value="F:ATP hydrolysis activity"/>
    <property type="evidence" value="ECO:0007669"/>
    <property type="project" value="InterPro"/>
</dbReference>
<evidence type="ECO:0000256" key="4">
    <source>
        <dbReference type="ARBA" id="ARBA00022840"/>
    </source>
</evidence>
<comment type="caution">
    <text evidence="7">The sequence shown here is derived from an EMBL/GenBank/DDBJ whole genome shotgun (WGS) entry which is preliminary data.</text>
</comment>
<gene>
    <name evidence="7" type="ORF">D5H75_04530</name>
</gene>
<accession>A0A3A4BAS4</accession>
<keyword evidence="2" id="KW-0813">Transport</keyword>
<sequence>MSPPALRVRDLTAAYGPVPALRGITLEVPAGGVAAVLGGNGAGKSTLLRALSGVLPFHGGAVTGGEITAGGTSLRGLRPDRIVAAGVVHVPEGRHVFARMTVAENLRAGSLGARDRRRAAEARDRVHALFPILAERSRQPAGLLSGGEQQMLAIGRALMAGPDLLLLDEPSLGLAPLVTARIAGTITEINRYGTAVLLIEQNAALALRLADHAYVLETGAVALHGTADELAASDEVRRRYLGVATSGEDEEDLGPGPAVRPLARWAG</sequence>
<dbReference type="GO" id="GO:0015807">
    <property type="term" value="P:L-amino acid transport"/>
    <property type="evidence" value="ECO:0007669"/>
    <property type="project" value="TreeGrafter"/>
</dbReference>
<dbReference type="SUPFAM" id="SSF52540">
    <property type="entry name" value="P-loop containing nucleoside triphosphate hydrolases"/>
    <property type="match status" value="1"/>
</dbReference>
<dbReference type="PROSITE" id="PS00211">
    <property type="entry name" value="ABC_TRANSPORTER_1"/>
    <property type="match status" value="1"/>
</dbReference>
<keyword evidence="4 7" id="KW-0067">ATP-binding</keyword>
<dbReference type="Gene3D" id="3.40.50.300">
    <property type="entry name" value="P-loop containing nucleotide triphosphate hydrolases"/>
    <property type="match status" value="1"/>
</dbReference>
<evidence type="ECO:0000313" key="7">
    <source>
        <dbReference type="EMBL" id="RJL36029.1"/>
    </source>
</evidence>
<keyword evidence="8" id="KW-1185">Reference proteome</keyword>
<keyword evidence="3" id="KW-0547">Nucleotide-binding</keyword>
<evidence type="ECO:0000256" key="2">
    <source>
        <dbReference type="ARBA" id="ARBA00022448"/>
    </source>
</evidence>
<dbReference type="EMBL" id="QZEY01000001">
    <property type="protein sequence ID" value="RJL36029.1"/>
    <property type="molecule type" value="Genomic_DNA"/>
</dbReference>
<dbReference type="InterPro" id="IPR027417">
    <property type="entry name" value="P-loop_NTPase"/>
</dbReference>
<dbReference type="SMART" id="SM00382">
    <property type="entry name" value="AAA"/>
    <property type="match status" value="1"/>
</dbReference>
<name>A0A3A4BAS4_9ACTN</name>
<evidence type="ECO:0000256" key="5">
    <source>
        <dbReference type="ARBA" id="ARBA00022970"/>
    </source>
</evidence>
<evidence type="ECO:0000256" key="1">
    <source>
        <dbReference type="ARBA" id="ARBA00005417"/>
    </source>
</evidence>
<proteinExistence type="inferred from homology"/>
<dbReference type="PROSITE" id="PS50893">
    <property type="entry name" value="ABC_TRANSPORTER_2"/>
    <property type="match status" value="1"/>
</dbReference>
<dbReference type="AlphaFoldDB" id="A0A3A4BAS4"/>
<dbReference type="OrthoDB" id="5179231at2"/>
<dbReference type="InterPro" id="IPR003439">
    <property type="entry name" value="ABC_transporter-like_ATP-bd"/>
</dbReference>
<feature type="domain" description="ABC transporter" evidence="6">
    <location>
        <begin position="6"/>
        <end position="243"/>
    </location>
</feature>
<dbReference type="GO" id="GO:0005524">
    <property type="term" value="F:ATP binding"/>
    <property type="evidence" value="ECO:0007669"/>
    <property type="project" value="UniProtKB-KW"/>
</dbReference>
<dbReference type="CDD" id="cd03224">
    <property type="entry name" value="ABC_TM1139_LivF_branched"/>
    <property type="match status" value="1"/>
</dbReference>
<dbReference type="Pfam" id="PF00005">
    <property type="entry name" value="ABC_tran"/>
    <property type="match status" value="1"/>
</dbReference>
<evidence type="ECO:0000259" key="6">
    <source>
        <dbReference type="PROSITE" id="PS50893"/>
    </source>
</evidence>
<dbReference type="InterPro" id="IPR052156">
    <property type="entry name" value="BCAA_Transport_ATP-bd_LivF"/>
</dbReference>
<reference evidence="7 8" key="1">
    <citation type="submission" date="2018-09" db="EMBL/GenBank/DDBJ databases">
        <title>YIM 75507 draft genome.</title>
        <authorList>
            <person name="Tang S."/>
            <person name="Feng Y."/>
        </authorList>
    </citation>
    <scope>NUCLEOTIDE SEQUENCE [LARGE SCALE GENOMIC DNA]</scope>
    <source>
        <strain evidence="7 8">YIM 75507</strain>
    </source>
</reference>
<dbReference type="PANTHER" id="PTHR43820">
    <property type="entry name" value="HIGH-AFFINITY BRANCHED-CHAIN AMINO ACID TRANSPORT ATP-BINDING PROTEIN LIVF"/>
    <property type="match status" value="1"/>
</dbReference>
<dbReference type="PANTHER" id="PTHR43820:SF4">
    <property type="entry name" value="HIGH-AFFINITY BRANCHED-CHAIN AMINO ACID TRANSPORT ATP-BINDING PROTEIN LIVF"/>
    <property type="match status" value="1"/>
</dbReference>
<dbReference type="InterPro" id="IPR017871">
    <property type="entry name" value="ABC_transporter-like_CS"/>
</dbReference>
<dbReference type="Proteomes" id="UP000265768">
    <property type="component" value="Unassembled WGS sequence"/>
</dbReference>